<gene>
    <name evidence="1" type="ORF">GM31_08190</name>
</gene>
<evidence type="ECO:0008006" key="3">
    <source>
        <dbReference type="Google" id="ProtNLM"/>
    </source>
</evidence>
<comment type="caution">
    <text evidence="1">The sequence shown here is derived from an EMBL/GenBank/DDBJ whole genome shotgun (WGS) entry which is preliminary data.</text>
</comment>
<evidence type="ECO:0000313" key="1">
    <source>
        <dbReference type="EMBL" id="KNC89039.1"/>
    </source>
</evidence>
<reference evidence="1 2" key="1">
    <citation type="journal article" date="2015" name="Appl. Environ. Microbiol.">
        <title>The Enterobacterium Trabulsiella odontotermitis Presents Novel Adaptations Related to Its Association with Fungus-Growing Termites.</title>
        <authorList>
            <person name="Sapountzis P."/>
            <person name="Gruntjes T."/>
            <person name="Otani S."/>
            <person name="Estevez J."/>
            <person name="da Costa R.R."/>
            <person name="Plunkett G.3rd."/>
            <person name="Perna N.T."/>
            <person name="Poulsen M."/>
        </authorList>
    </citation>
    <scope>NUCLEOTIDE SEQUENCE [LARGE SCALE GENOMIC DNA]</scope>
    <source>
        <strain evidence="1 2">12</strain>
    </source>
</reference>
<dbReference type="RefSeq" id="WP_049857999.1">
    <property type="nucleotide sequence ID" value="NZ_JNGI01000177.1"/>
</dbReference>
<name>A0A0L0GJL7_9ENTR</name>
<dbReference type="InterPro" id="IPR017483">
    <property type="entry name" value="CHP03034"/>
</dbReference>
<sequence>MDQSFNSSMYLPDTLFETVKCFNDSSADDMQCGDMGEQELLSLGLRDISAKVDPYRLIRYDIPYTTPVDGISWATARGIKISHEECIDILFKEMKELSKLFSFQGVYKAIIGEMIDHFRYRNGNGFYSQRLNLAFYDRINSYSPGNPLSRIEDTIRNEFKFNSTSTYYPSLLHSIKVKLLDSSLPKFNEKKDRINGLGISVHDIAAQKIVLTNLHKYAMGWSATVYFDAQDHFGLDITDIKSKVYSQFRFLRIWFFLQRHRNFAFKPFFTNFHAIGKIGEY</sequence>
<dbReference type="PATRIC" id="fig|379893.4.peg.1671"/>
<dbReference type="NCBIfam" id="TIGR03034">
    <property type="entry name" value="YPO3983 family protein"/>
    <property type="match status" value="1"/>
</dbReference>
<evidence type="ECO:0000313" key="2">
    <source>
        <dbReference type="Proteomes" id="UP000037393"/>
    </source>
</evidence>
<keyword evidence="2" id="KW-1185">Reference proteome</keyword>
<dbReference type="Proteomes" id="UP000037393">
    <property type="component" value="Unassembled WGS sequence"/>
</dbReference>
<protein>
    <recommendedName>
        <fullName evidence="3">DUF3289 domain-containing protein</fullName>
    </recommendedName>
</protein>
<dbReference type="OrthoDB" id="612868at2"/>
<dbReference type="AlphaFoldDB" id="A0A0L0GJL7"/>
<dbReference type="EMBL" id="JNGI01000177">
    <property type="protein sequence ID" value="KNC89039.1"/>
    <property type="molecule type" value="Genomic_DNA"/>
</dbReference>
<proteinExistence type="predicted"/>
<organism evidence="1 2">
    <name type="scientific">Trabulsiella odontotermitis</name>
    <dbReference type="NCBI Taxonomy" id="379893"/>
    <lineage>
        <taxon>Bacteria</taxon>
        <taxon>Pseudomonadati</taxon>
        <taxon>Pseudomonadota</taxon>
        <taxon>Gammaproteobacteria</taxon>
        <taxon>Enterobacterales</taxon>
        <taxon>Enterobacteriaceae</taxon>
        <taxon>Trabulsiella</taxon>
    </lineage>
</organism>
<dbReference type="Pfam" id="PF11692">
    <property type="entry name" value="DUF3289"/>
    <property type="match status" value="1"/>
</dbReference>
<accession>A0A0L0GJL7</accession>